<dbReference type="InterPro" id="IPR000426">
    <property type="entry name" value="Proteasome_asu_N"/>
</dbReference>
<protein>
    <submittedName>
        <fullName evidence="3">Proteasome alpha 7 subunit, putative</fullName>
    </submittedName>
</protein>
<dbReference type="STRING" id="353153.Q4CMB8"/>
<dbReference type="InterPro" id="IPR029055">
    <property type="entry name" value="Ntn_hydrolases_N"/>
</dbReference>
<dbReference type="InterPro" id="IPR050115">
    <property type="entry name" value="Proteasome_alpha"/>
</dbReference>
<dbReference type="SUPFAM" id="SSF56235">
    <property type="entry name" value="N-terminal nucleophile aminohydrolases (Ntn hydrolases)"/>
    <property type="match status" value="1"/>
</dbReference>
<dbReference type="Pfam" id="PF10584">
    <property type="entry name" value="Proteasome_A_N"/>
    <property type="match status" value="1"/>
</dbReference>
<dbReference type="RefSeq" id="XP_802867.1">
    <property type="nucleotide sequence ID" value="XM_797774.1"/>
</dbReference>
<name>Q4CMB8_TRYCC</name>
<evidence type="ECO:0000313" key="4">
    <source>
        <dbReference type="Proteomes" id="UP000002296"/>
    </source>
</evidence>
<proteinExistence type="predicted"/>
<dbReference type="GO" id="GO:0006511">
    <property type="term" value="P:ubiquitin-dependent protein catabolic process"/>
    <property type="evidence" value="ECO:0007669"/>
    <property type="project" value="InterPro"/>
</dbReference>
<dbReference type="Gene3D" id="3.60.20.10">
    <property type="entry name" value="Glutamine Phosphoribosylpyrophosphate, subunit 1, domain 1"/>
    <property type="match status" value="1"/>
</dbReference>
<feature type="domain" description="Proteasome alpha-type subunits" evidence="2">
    <location>
        <begin position="6"/>
        <end position="28"/>
    </location>
</feature>
<organism evidence="3 4">
    <name type="scientific">Trypanosoma cruzi (strain CL Brener)</name>
    <dbReference type="NCBI Taxonomy" id="353153"/>
    <lineage>
        <taxon>Eukaryota</taxon>
        <taxon>Discoba</taxon>
        <taxon>Euglenozoa</taxon>
        <taxon>Kinetoplastea</taxon>
        <taxon>Metakinetoplastina</taxon>
        <taxon>Trypanosomatida</taxon>
        <taxon>Trypanosomatidae</taxon>
        <taxon>Trypanosoma</taxon>
        <taxon>Schizotrypanum</taxon>
    </lineage>
</organism>
<dbReference type="PROSITE" id="PS00388">
    <property type="entry name" value="PROTEASOME_ALPHA_1"/>
    <property type="match status" value="1"/>
</dbReference>
<sequence>MFKNQYDTNTTTWSPTGRLFQVEYANEAVNNGSAAVGAKNKDFVVLTAL</sequence>
<dbReference type="EMBL" id="AAHK01003523">
    <property type="protein sequence ID" value="EAN81421.1"/>
    <property type="molecule type" value="Genomic_DNA"/>
</dbReference>
<dbReference type="InParanoid" id="Q4CMB8"/>
<dbReference type="eggNOG" id="KOG0863">
    <property type="taxonomic scope" value="Eukaryota"/>
</dbReference>
<dbReference type="KEGG" id="tcr:507785.20"/>
<dbReference type="Proteomes" id="UP000002296">
    <property type="component" value="Unassembled WGS sequence"/>
</dbReference>
<keyword evidence="1 3" id="KW-0647">Proteasome</keyword>
<keyword evidence="4" id="KW-1185">Reference proteome</keyword>
<evidence type="ECO:0000256" key="1">
    <source>
        <dbReference type="ARBA" id="ARBA00022942"/>
    </source>
</evidence>
<dbReference type="OMA" id="NTQVYGK"/>
<accession>Q4CMB8</accession>
<dbReference type="GeneID" id="3532338"/>
<dbReference type="GO" id="GO:0019773">
    <property type="term" value="C:proteasome core complex, alpha-subunit complex"/>
    <property type="evidence" value="ECO:0007669"/>
    <property type="project" value="InterPro"/>
</dbReference>
<evidence type="ECO:0000259" key="2">
    <source>
        <dbReference type="PROSITE" id="PS00388"/>
    </source>
</evidence>
<gene>
    <name evidence="3" type="ORF">Tc00.1047053507785.20</name>
</gene>
<reference evidence="3 4" key="1">
    <citation type="journal article" date="2005" name="Science">
        <title>The genome sequence of Trypanosoma cruzi, etiologic agent of Chagas disease.</title>
        <authorList>
            <person name="El-Sayed N.M."/>
            <person name="Myler P.J."/>
            <person name="Bartholomeu D.C."/>
            <person name="Nilsson D."/>
            <person name="Aggarwal G."/>
            <person name="Tran A.N."/>
            <person name="Ghedin E."/>
            <person name="Worthey E.A."/>
            <person name="Delcher A.L."/>
            <person name="Blandin G."/>
            <person name="Westenberger S.J."/>
            <person name="Caler E."/>
            <person name="Cerqueira G.C."/>
            <person name="Branche C."/>
            <person name="Haas B."/>
            <person name="Anupama A."/>
            <person name="Arner E."/>
            <person name="Aslund L."/>
            <person name="Attipoe P."/>
            <person name="Bontempi E."/>
            <person name="Bringaud F."/>
            <person name="Burton P."/>
            <person name="Cadag E."/>
            <person name="Campbell D.A."/>
            <person name="Carrington M."/>
            <person name="Crabtree J."/>
            <person name="Darban H."/>
            <person name="da Silveira J.F."/>
            <person name="de Jong P."/>
            <person name="Edwards K."/>
            <person name="Englund P.T."/>
            <person name="Fazelina G."/>
            <person name="Feldblyum T."/>
            <person name="Ferella M."/>
            <person name="Frasch A.C."/>
            <person name="Gull K."/>
            <person name="Horn D."/>
            <person name="Hou L."/>
            <person name="Huang Y."/>
            <person name="Kindlund E."/>
            <person name="Klingbeil M."/>
            <person name="Kluge S."/>
            <person name="Koo H."/>
            <person name="Lacerda D."/>
            <person name="Levin M.J."/>
            <person name="Lorenzi H."/>
            <person name="Louie T."/>
            <person name="Machado C.R."/>
            <person name="McCulloch R."/>
            <person name="McKenna A."/>
            <person name="Mizuno Y."/>
            <person name="Mottram J.C."/>
            <person name="Nelson S."/>
            <person name="Ochaya S."/>
            <person name="Osoegawa K."/>
            <person name="Pai G."/>
            <person name="Parsons M."/>
            <person name="Pentony M."/>
            <person name="Pettersson U."/>
            <person name="Pop M."/>
            <person name="Ramirez J.L."/>
            <person name="Rinta J."/>
            <person name="Robertson L."/>
            <person name="Salzberg S.L."/>
            <person name="Sanchez D.O."/>
            <person name="Seyler A."/>
            <person name="Sharma R."/>
            <person name="Shetty J."/>
            <person name="Simpson A.J."/>
            <person name="Sisk E."/>
            <person name="Tammi M.T."/>
            <person name="Tarleton R."/>
            <person name="Teixeira S."/>
            <person name="Van Aken S."/>
            <person name="Vogt C."/>
            <person name="Ward P.N."/>
            <person name="Wickstead B."/>
            <person name="Wortman J."/>
            <person name="White O."/>
            <person name="Fraser C.M."/>
            <person name="Stuart K.D."/>
            <person name="Andersson B."/>
        </authorList>
    </citation>
    <scope>NUCLEOTIDE SEQUENCE [LARGE SCALE GENOMIC DNA]</scope>
    <source>
        <strain evidence="3 4">CL Brener</strain>
    </source>
</reference>
<dbReference type="PaxDb" id="353153-Q4CMB8"/>
<dbReference type="SMART" id="SM00948">
    <property type="entry name" value="Proteasome_A_N"/>
    <property type="match status" value="1"/>
</dbReference>
<feature type="non-terminal residue" evidence="3">
    <location>
        <position position="49"/>
    </location>
</feature>
<dbReference type="SMR" id="Q4CMB8"/>
<dbReference type="PANTHER" id="PTHR11599">
    <property type="entry name" value="PROTEASOME SUBUNIT ALPHA/BETA"/>
    <property type="match status" value="1"/>
</dbReference>
<evidence type="ECO:0000313" key="3">
    <source>
        <dbReference type="EMBL" id="EAN81421.1"/>
    </source>
</evidence>
<comment type="caution">
    <text evidence="3">The sequence shown here is derived from an EMBL/GenBank/DDBJ whole genome shotgun (WGS) entry which is preliminary data.</text>
</comment>
<dbReference type="AlphaFoldDB" id="Q4CMB8"/>